<reference evidence="1 2" key="1">
    <citation type="submission" date="2018-04" db="EMBL/GenBank/DDBJ databases">
        <title>Genomic Encyclopedia of Archaeal and Bacterial Type Strains, Phase II (KMG-II): from individual species to whole genera.</title>
        <authorList>
            <person name="Goeker M."/>
        </authorList>
    </citation>
    <scope>NUCLEOTIDE SEQUENCE [LARGE SCALE GENOMIC DNA]</scope>
    <source>
        <strain evidence="1 2">DSM 25521</strain>
    </source>
</reference>
<dbReference type="EMBL" id="PZZL01000001">
    <property type="protein sequence ID" value="PTM62091.1"/>
    <property type="molecule type" value="Genomic_DNA"/>
</dbReference>
<evidence type="ECO:0000313" key="1">
    <source>
        <dbReference type="EMBL" id="PTM62091.1"/>
    </source>
</evidence>
<dbReference type="Proteomes" id="UP000241808">
    <property type="component" value="Unassembled WGS sequence"/>
</dbReference>
<accession>A0A2T4ZJD7</accession>
<dbReference type="GO" id="GO:0008168">
    <property type="term" value="F:methyltransferase activity"/>
    <property type="evidence" value="ECO:0007669"/>
    <property type="project" value="UniProtKB-KW"/>
</dbReference>
<comment type="caution">
    <text evidence="1">The sequence shown here is derived from an EMBL/GenBank/DDBJ whole genome shotgun (WGS) entry which is preliminary data.</text>
</comment>
<proteinExistence type="predicted"/>
<evidence type="ECO:0000313" key="2">
    <source>
        <dbReference type="Proteomes" id="UP000241808"/>
    </source>
</evidence>
<keyword evidence="1" id="KW-0808">Transferase</keyword>
<gene>
    <name evidence="1" type="ORF">C8P69_101768</name>
</gene>
<dbReference type="Pfam" id="PF13578">
    <property type="entry name" value="Methyltransf_24"/>
    <property type="match status" value="1"/>
</dbReference>
<dbReference type="RefSeq" id="WP_108174508.1">
    <property type="nucleotide sequence ID" value="NZ_PZZL01000001.1"/>
</dbReference>
<sequence length="251" mass="27283">MSDFSSGIAALDAYLDQGYESVTGMSSRFAATICGHLLRRQTEMGIRGSVAEIGAFEGRFLIAMGLALAPGEHAYGFDLFTWPDDGVLDRFLANAARWGLTADRVTARPFDTGTLSPDEFAGLTGRQPLRFVHVDGDHSLEALSHDLTLAAACLHPQGLICLDDMLHPGYPFLVVAVHAFLTANPQLCLMCVIDREDIVAAPKFLICRRDAVSLYETDLMSRFAPQHFILGGDAMGHHCVVLTPHPRIADV</sequence>
<organism evidence="1 2">
    <name type="scientific">Phreatobacter oligotrophus</name>
    <dbReference type="NCBI Taxonomy" id="1122261"/>
    <lineage>
        <taxon>Bacteria</taxon>
        <taxon>Pseudomonadati</taxon>
        <taxon>Pseudomonadota</taxon>
        <taxon>Alphaproteobacteria</taxon>
        <taxon>Hyphomicrobiales</taxon>
        <taxon>Phreatobacteraceae</taxon>
        <taxon>Phreatobacter</taxon>
    </lineage>
</organism>
<dbReference type="AlphaFoldDB" id="A0A2T4ZJD7"/>
<dbReference type="Gene3D" id="3.40.50.150">
    <property type="entry name" value="Vaccinia Virus protein VP39"/>
    <property type="match status" value="1"/>
</dbReference>
<dbReference type="InterPro" id="IPR029063">
    <property type="entry name" value="SAM-dependent_MTases_sf"/>
</dbReference>
<keyword evidence="2" id="KW-1185">Reference proteome</keyword>
<dbReference type="SUPFAM" id="SSF53335">
    <property type="entry name" value="S-adenosyl-L-methionine-dependent methyltransferases"/>
    <property type="match status" value="1"/>
</dbReference>
<dbReference type="GO" id="GO:0032259">
    <property type="term" value="P:methylation"/>
    <property type="evidence" value="ECO:0007669"/>
    <property type="project" value="UniProtKB-KW"/>
</dbReference>
<keyword evidence="1" id="KW-0489">Methyltransferase</keyword>
<name>A0A2T4ZJD7_9HYPH</name>
<dbReference type="OrthoDB" id="7192174at2"/>
<protein>
    <submittedName>
        <fullName evidence="1">Methyltransferase family protein</fullName>
    </submittedName>
</protein>